<sequence length="345" mass="39031">MKKKLALLLAALLLFGSAACGKTDTADDTQQEIQTEFNLPKCGLSYTIPDEWVEMENTNLIPASYVKVNGDIYAKIQYNYAPDENMEPLNDAESTIAVEELMTPIVEMLVVRTENLETDEVKEEMDFFKSVEKIGVKGDFQFFFLTDYADGIDHFSTEAQATFRELESYLPELRESIEISLPDEEAVLDEAEENSKYLNFISNTLDGDPVTSAVFYDYDMTVVNFWASYCEEDNINELDTLQSFYKDLQKKHPNVNFVQVVIDTPGQKAEKIATDAYKKAGVTFKGIMPDQNLATWITDNLEGLPTTVFVDSKGKPADLKIKGIQDASYYMETTETMLKKMKTSK</sequence>
<dbReference type="PANTHER" id="PTHR42852">
    <property type="entry name" value="THIOL:DISULFIDE INTERCHANGE PROTEIN DSBE"/>
    <property type="match status" value="1"/>
</dbReference>
<evidence type="ECO:0000256" key="1">
    <source>
        <dbReference type="SAM" id="SignalP"/>
    </source>
</evidence>
<dbReference type="Proteomes" id="UP000287361">
    <property type="component" value="Unassembled WGS sequence"/>
</dbReference>
<dbReference type="Gene3D" id="3.40.30.10">
    <property type="entry name" value="Glutaredoxin"/>
    <property type="match status" value="1"/>
</dbReference>
<dbReference type="AlphaFoldDB" id="A0A401LAH7"/>
<dbReference type="SUPFAM" id="SSF52833">
    <property type="entry name" value="Thioredoxin-like"/>
    <property type="match status" value="1"/>
</dbReference>
<dbReference type="OrthoDB" id="9809733at2"/>
<organism evidence="3 4">
    <name type="scientific">Anaerotignum faecicola</name>
    <dbReference type="NCBI Taxonomy" id="2358141"/>
    <lineage>
        <taxon>Bacteria</taxon>
        <taxon>Bacillati</taxon>
        <taxon>Bacillota</taxon>
        <taxon>Clostridia</taxon>
        <taxon>Lachnospirales</taxon>
        <taxon>Anaerotignaceae</taxon>
        <taxon>Anaerotignum</taxon>
    </lineage>
</organism>
<proteinExistence type="predicted"/>
<dbReference type="InterPro" id="IPR013766">
    <property type="entry name" value="Thioredoxin_domain"/>
</dbReference>
<dbReference type="InterPro" id="IPR036249">
    <property type="entry name" value="Thioredoxin-like_sf"/>
</dbReference>
<gene>
    <name evidence="3" type="ORF">KGMB03357_02240</name>
</gene>
<dbReference type="CDD" id="cd02966">
    <property type="entry name" value="TlpA_like_family"/>
    <property type="match status" value="1"/>
</dbReference>
<keyword evidence="1" id="KW-0732">Signal</keyword>
<evidence type="ECO:0000313" key="4">
    <source>
        <dbReference type="Proteomes" id="UP000287361"/>
    </source>
</evidence>
<name>A0A401LAH7_9FIRM</name>
<dbReference type="PROSITE" id="PS51352">
    <property type="entry name" value="THIOREDOXIN_2"/>
    <property type="match status" value="1"/>
</dbReference>
<reference evidence="3 4" key="1">
    <citation type="submission" date="2018-10" db="EMBL/GenBank/DDBJ databases">
        <title>Draft Genome Sequence of Anaerotignum sp. KCTC 15736.</title>
        <authorList>
            <person name="Choi S.H."/>
            <person name="Kim J.S."/>
            <person name="Kang S.W."/>
            <person name="Lee J.S."/>
            <person name="Park S.H."/>
        </authorList>
    </citation>
    <scope>NUCLEOTIDE SEQUENCE [LARGE SCALE GENOMIC DNA]</scope>
    <source>
        <strain evidence="3 4">KCTC 15736</strain>
    </source>
</reference>
<dbReference type="InterPro" id="IPR050553">
    <property type="entry name" value="Thioredoxin_ResA/DsbE_sf"/>
</dbReference>
<dbReference type="EMBL" id="BHVZ01000001">
    <property type="protein sequence ID" value="GCB28563.1"/>
    <property type="molecule type" value="Genomic_DNA"/>
</dbReference>
<evidence type="ECO:0000313" key="3">
    <source>
        <dbReference type="EMBL" id="GCB28563.1"/>
    </source>
</evidence>
<feature type="domain" description="Thioredoxin" evidence="2">
    <location>
        <begin position="191"/>
        <end position="339"/>
    </location>
</feature>
<protein>
    <recommendedName>
        <fullName evidence="2">Thioredoxin domain-containing protein</fullName>
    </recommendedName>
</protein>
<keyword evidence="4" id="KW-1185">Reference proteome</keyword>
<accession>A0A401LAH7</accession>
<feature type="signal peptide" evidence="1">
    <location>
        <begin position="1"/>
        <end position="21"/>
    </location>
</feature>
<evidence type="ECO:0000259" key="2">
    <source>
        <dbReference type="PROSITE" id="PS51352"/>
    </source>
</evidence>
<dbReference type="PANTHER" id="PTHR42852:SF13">
    <property type="entry name" value="PROTEIN DIPZ"/>
    <property type="match status" value="1"/>
</dbReference>
<comment type="caution">
    <text evidence="3">The sequence shown here is derived from an EMBL/GenBank/DDBJ whole genome shotgun (WGS) entry which is preliminary data.</text>
</comment>
<dbReference type="PROSITE" id="PS51257">
    <property type="entry name" value="PROKAR_LIPOPROTEIN"/>
    <property type="match status" value="1"/>
</dbReference>
<feature type="chain" id="PRO_5039686839" description="Thioredoxin domain-containing protein" evidence="1">
    <location>
        <begin position="22"/>
        <end position="345"/>
    </location>
</feature>